<reference evidence="2" key="1">
    <citation type="submission" date="2018-05" db="EMBL/GenBank/DDBJ databases">
        <authorList>
            <person name="Lanie J.A."/>
            <person name="Ng W.-L."/>
            <person name="Kazmierczak K.M."/>
            <person name="Andrzejewski T.M."/>
            <person name="Davidsen T.M."/>
            <person name="Wayne K.J."/>
            <person name="Tettelin H."/>
            <person name="Glass J.I."/>
            <person name="Rusch D."/>
            <person name="Podicherti R."/>
            <person name="Tsui H.-C.T."/>
            <person name="Winkler M.E."/>
        </authorList>
    </citation>
    <scope>NUCLEOTIDE SEQUENCE</scope>
</reference>
<name>A0A381Z9T3_9ZZZZ</name>
<gene>
    <name evidence="2" type="ORF">METZ01_LOCUS138910</name>
</gene>
<evidence type="ECO:0000313" key="2">
    <source>
        <dbReference type="EMBL" id="SVA86056.1"/>
    </source>
</evidence>
<evidence type="ECO:0000256" key="1">
    <source>
        <dbReference type="ARBA" id="ARBA00001933"/>
    </source>
</evidence>
<accession>A0A381Z9T3</accession>
<dbReference type="EMBL" id="UINC01020508">
    <property type="protein sequence ID" value="SVA86056.1"/>
    <property type="molecule type" value="Genomic_DNA"/>
</dbReference>
<evidence type="ECO:0008006" key="3">
    <source>
        <dbReference type="Google" id="ProtNLM"/>
    </source>
</evidence>
<sequence>HNMADAMKSDRERFGKYFHGMLEAGVYVAPSQFETGFISAAHDEAAIERTIEAAVRVMKTL</sequence>
<dbReference type="InterPro" id="IPR015424">
    <property type="entry name" value="PyrdxlP-dep_Trfase"/>
</dbReference>
<proteinExistence type="predicted"/>
<dbReference type="PANTHER" id="PTHR43713:SF3">
    <property type="entry name" value="GLUTAMATE-1-SEMIALDEHYDE 2,1-AMINOMUTASE 1, CHLOROPLASTIC-RELATED"/>
    <property type="match status" value="1"/>
</dbReference>
<dbReference type="SUPFAM" id="SSF53383">
    <property type="entry name" value="PLP-dependent transferases"/>
    <property type="match status" value="1"/>
</dbReference>
<protein>
    <recommendedName>
        <fullName evidence="3">Aspartate aminotransferase family protein</fullName>
    </recommendedName>
</protein>
<dbReference type="PANTHER" id="PTHR43713">
    <property type="entry name" value="GLUTAMATE-1-SEMIALDEHYDE 2,1-AMINOMUTASE"/>
    <property type="match status" value="1"/>
</dbReference>
<dbReference type="Gene3D" id="3.90.1150.10">
    <property type="entry name" value="Aspartate Aminotransferase, domain 1"/>
    <property type="match status" value="1"/>
</dbReference>
<comment type="cofactor">
    <cofactor evidence="1">
        <name>pyridoxal 5'-phosphate</name>
        <dbReference type="ChEBI" id="CHEBI:597326"/>
    </cofactor>
</comment>
<dbReference type="InterPro" id="IPR015422">
    <property type="entry name" value="PyrdxlP-dep_Trfase_small"/>
</dbReference>
<dbReference type="AlphaFoldDB" id="A0A381Z9T3"/>
<feature type="non-terminal residue" evidence="2">
    <location>
        <position position="1"/>
    </location>
</feature>
<organism evidence="2">
    <name type="scientific">marine metagenome</name>
    <dbReference type="NCBI Taxonomy" id="408172"/>
    <lineage>
        <taxon>unclassified sequences</taxon>
        <taxon>metagenomes</taxon>
        <taxon>ecological metagenomes</taxon>
    </lineage>
</organism>